<reference evidence="2" key="3">
    <citation type="submission" date="2015-04" db="UniProtKB">
        <authorList>
            <consortium name="EnsemblPlants"/>
        </authorList>
    </citation>
    <scope>IDENTIFICATION</scope>
</reference>
<proteinExistence type="predicted"/>
<dbReference type="PANTHER" id="PTHR33110">
    <property type="entry name" value="F-BOX/KELCH-REPEAT PROTEIN-RELATED"/>
    <property type="match status" value="1"/>
</dbReference>
<dbReference type="SMART" id="SM00256">
    <property type="entry name" value="FBOX"/>
    <property type="match status" value="1"/>
</dbReference>
<evidence type="ECO:0000259" key="1">
    <source>
        <dbReference type="SMART" id="SM00256"/>
    </source>
</evidence>
<dbReference type="Pfam" id="PF03478">
    <property type="entry name" value="Beta-prop_KIB1-4"/>
    <property type="match status" value="1"/>
</dbReference>
<name>A0A0D9WHD1_9ORYZ</name>
<dbReference type="EnsemblPlants" id="LPERR05G15240.1">
    <property type="protein sequence ID" value="LPERR05G15240.1"/>
    <property type="gene ID" value="LPERR05G15240"/>
</dbReference>
<dbReference type="InterPro" id="IPR001810">
    <property type="entry name" value="F-box_dom"/>
</dbReference>
<dbReference type="Proteomes" id="UP000032180">
    <property type="component" value="Chromosome 5"/>
</dbReference>
<dbReference type="eggNOG" id="ENOG502R3GI">
    <property type="taxonomic scope" value="Eukaryota"/>
</dbReference>
<dbReference type="InterPro" id="IPR005174">
    <property type="entry name" value="KIB1-4_b-propeller"/>
</dbReference>
<reference evidence="2 3" key="1">
    <citation type="submission" date="2012-08" db="EMBL/GenBank/DDBJ databases">
        <title>Oryza genome evolution.</title>
        <authorList>
            <person name="Wing R.A."/>
        </authorList>
    </citation>
    <scope>NUCLEOTIDE SEQUENCE</scope>
</reference>
<keyword evidence="3" id="KW-1185">Reference proteome</keyword>
<dbReference type="AlphaFoldDB" id="A0A0D9WHD1"/>
<dbReference type="STRING" id="77586.A0A0D9WHD1"/>
<organism evidence="2 3">
    <name type="scientific">Leersia perrieri</name>
    <dbReference type="NCBI Taxonomy" id="77586"/>
    <lineage>
        <taxon>Eukaryota</taxon>
        <taxon>Viridiplantae</taxon>
        <taxon>Streptophyta</taxon>
        <taxon>Embryophyta</taxon>
        <taxon>Tracheophyta</taxon>
        <taxon>Spermatophyta</taxon>
        <taxon>Magnoliopsida</taxon>
        <taxon>Liliopsida</taxon>
        <taxon>Poales</taxon>
        <taxon>Poaceae</taxon>
        <taxon>BOP clade</taxon>
        <taxon>Oryzoideae</taxon>
        <taxon>Oryzeae</taxon>
        <taxon>Oryzinae</taxon>
        <taxon>Leersia</taxon>
    </lineage>
</organism>
<accession>A0A0D9WHD1</accession>
<sequence length="389" mass="42381">MMKTWSDLPPELVGAIAERLTSHADLARFRSVCPSWRSASADQAARRRVVPLLLLLSQHGSRRSRRVWHPADDTLGEIPLPAGRGRSFLFGSTRGWTLGVSADLSSATLVDPYTGASADLPPLPSSFRRGDGSGGGRVVIPRDLVWDWSPRAVVVSPGKGAIFCRPGDGSWSSPVAAAAVDARVTSITYCDGKFYLFDGATRKTLAVDAATFSDVAVIEPPPQLDQEMRAWPSWRRYEASLAVDVSSSDELLLLVRTQLLHPVCSGWTMDKKFFKAFRRSPHGGGGEIWSKVAEIGDRAVLVDHFRAFCVEVNGRNGLRRNCVYVASSYGEANDDYGMDVYGKYTVTVLDLANLETVELSRGRHGNLIMSRAANSGNGRLGPCRTSRLV</sequence>
<dbReference type="Gene3D" id="1.20.1280.50">
    <property type="match status" value="1"/>
</dbReference>
<dbReference type="PANTHER" id="PTHR33110:SF64">
    <property type="entry name" value="F-BOX DOMAIN-CONTAINING PROTEIN"/>
    <property type="match status" value="1"/>
</dbReference>
<evidence type="ECO:0000313" key="3">
    <source>
        <dbReference type="Proteomes" id="UP000032180"/>
    </source>
</evidence>
<dbReference type="Pfam" id="PF12937">
    <property type="entry name" value="F-box-like"/>
    <property type="match status" value="1"/>
</dbReference>
<reference evidence="3" key="2">
    <citation type="submission" date="2013-12" db="EMBL/GenBank/DDBJ databases">
        <authorList>
            <person name="Yu Y."/>
            <person name="Lee S."/>
            <person name="de Baynast K."/>
            <person name="Wissotski M."/>
            <person name="Liu L."/>
            <person name="Talag J."/>
            <person name="Goicoechea J."/>
            <person name="Angelova A."/>
            <person name="Jetty R."/>
            <person name="Kudrna D."/>
            <person name="Golser W."/>
            <person name="Rivera L."/>
            <person name="Zhang J."/>
            <person name="Wing R."/>
        </authorList>
    </citation>
    <scope>NUCLEOTIDE SEQUENCE</scope>
</reference>
<dbReference type="SUPFAM" id="SSF81383">
    <property type="entry name" value="F-box domain"/>
    <property type="match status" value="1"/>
</dbReference>
<dbReference type="CDD" id="cd09917">
    <property type="entry name" value="F-box_SF"/>
    <property type="match status" value="1"/>
</dbReference>
<protein>
    <recommendedName>
        <fullName evidence="1">F-box domain-containing protein</fullName>
    </recommendedName>
</protein>
<dbReference type="SUPFAM" id="SSF101898">
    <property type="entry name" value="NHL repeat"/>
    <property type="match status" value="1"/>
</dbReference>
<dbReference type="Gramene" id="LPERR05G15240.1">
    <property type="protein sequence ID" value="LPERR05G15240.1"/>
    <property type="gene ID" value="LPERR05G15240"/>
</dbReference>
<dbReference type="InterPro" id="IPR036047">
    <property type="entry name" value="F-box-like_dom_sf"/>
</dbReference>
<dbReference type="HOGENOM" id="CLU_046923_0_0_1"/>
<evidence type="ECO:0000313" key="2">
    <source>
        <dbReference type="EnsemblPlants" id="LPERR05G15240.1"/>
    </source>
</evidence>
<feature type="domain" description="F-box" evidence="1">
    <location>
        <begin position="8"/>
        <end position="49"/>
    </location>
</feature>